<sequence>MLAPLLPEGKKPGRPLAWSRRRLVDGIRHEATVLVADRNERL</sequence>
<protein>
    <submittedName>
        <fullName evidence="1">Uncharacterized protein</fullName>
    </submittedName>
</protein>
<dbReference type="Proteomes" id="UP000219072">
    <property type="component" value="Unassembled WGS sequence"/>
</dbReference>
<evidence type="ECO:0000313" key="2">
    <source>
        <dbReference type="Proteomes" id="UP000219072"/>
    </source>
</evidence>
<reference evidence="1 2" key="1">
    <citation type="submission" date="2017-09" db="EMBL/GenBank/DDBJ databases">
        <authorList>
            <person name="Ehlers B."/>
            <person name="Leendertz F.H."/>
        </authorList>
    </citation>
    <scope>NUCLEOTIDE SEQUENCE [LARGE SCALE GENOMIC DNA]</scope>
    <source>
        <strain evidence="1 2">CGMCC 4.7095</strain>
    </source>
</reference>
<keyword evidence="2" id="KW-1185">Reference proteome</keyword>
<accession>A0A286DW61</accession>
<gene>
    <name evidence="1" type="ORF">SAMN06297387_10861</name>
</gene>
<proteinExistence type="predicted"/>
<name>A0A286DW61_9ACTN</name>
<dbReference type="AlphaFoldDB" id="A0A286DW61"/>
<evidence type="ECO:0000313" key="1">
    <source>
        <dbReference type="EMBL" id="SOD62898.1"/>
    </source>
</evidence>
<organism evidence="1 2">
    <name type="scientific">Streptomyces zhaozhouensis</name>
    <dbReference type="NCBI Taxonomy" id="1300267"/>
    <lineage>
        <taxon>Bacteria</taxon>
        <taxon>Bacillati</taxon>
        <taxon>Actinomycetota</taxon>
        <taxon>Actinomycetes</taxon>
        <taxon>Kitasatosporales</taxon>
        <taxon>Streptomycetaceae</taxon>
        <taxon>Streptomyces</taxon>
    </lineage>
</organism>
<dbReference type="EMBL" id="OCNE01000008">
    <property type="protein sequence ID" value="SOD62898.1"/>
    <property type="molecule type" value="Genomic_DNA"/>
</dbReference>